<keyword evidence="3" id="KW-1185">Reference proteome</keyword>
<name>A0A517PEF0_9PLAN</name>
<feature type="transmembrane region" description="Helical" evidence="1">
    <location>
        <begin position="83"/>
        <end position="106"/>
    </location>
</feature>
<keyword evidence="1" id="KW-0472">Membrane</keyword>
<sequence length="108" mass="11450">MTPRELGSFWGVYAGCCPVWLAPLLPAAWEGRVDPADGLAALAVAGIWSLLWALCVSAPLCWTVNRWMLRTGRDDSRGGGIAFAVGLLSGVVTAAVPTLFVVYMSVIN</sequence>
<feature type="transmembrane region" description="Helical" evidence="1">
    <location>
        <begin position="41"/>
        <end position="62"/>
    </location>
</feature>
<accession>A0A517PEF0</accession>
<keyword evidence="1" id="KW-1133">Transmembrane helix</keyword>
<organism evidence="2 3">
    <name type="scientific">Alienimonas californiensis</name>
    <dbReference type="NCBI Taxonomy" id="2527989"/>
    <lineage>
        <taxon>Bacteria</taxon>
        <taxon>Pseudomonadati</taxon>
        <taxon>Planctomycetota</taxon>
        <taxon>Planctomycetia</taxon>
        <taxon>Planctomycetales</taxon>
        <taxon>Planctomycetaceae</taxon>
        <taxon>Alienimonas</taxon>
    </lineage>
</organism>
<dbReference type="KEGG" id="acaf:CA12_38700"/>
<keyword evidence="1" id="KW-0812">Transmembrane</keyword>
<dbReference type="Proteomes" id="UP000318741">
    <property type="component" value="Chromosome"/>
</dbReference>
<dbReference type="AlphaFoldDB" id="A0A517PEF0"/>
<feature type="transmembrane region" description="Helical" evidence="1">
    <location>
        <begin position="7"/>
        <end position="29"/>
    </location>
</feature>
<proteinExistence type="predicted"/>
<dbReference type="EMBL" id="CP036265">
    <property type="protein sequence ID" value="QDT17738.1"/>
    <property type="molecule type" value="Genomic_DNA"/>
</dbReference>
<protein>
    <submittedName>
        <fullName evidence="2">Uncharacterized protein</fullName>
    </submittedName>
</protein>
<evidence type="ECO:0000256" key="1">
    <source>
        <dbReference type="SAM" id="Phobius"/>
    </source>
</evidence>
<evidence type="ECO:0000313" key="3">
    <source>
        <dbReference type="Proteomes" id="UP000318741"/>
    </source>
</evidence>
<reference evidence="2 3" key="1">
    <citation type="submission" date="2019-02" db="EMBL/GenBank/DDBJ databases">
        <title>Deep-cultivation of Planctomycetes and their phenomic and genomic characterization uncovers novel biology.</title>
        <authorList>
            <person name="Wiegand S."/>
            <person name="Jogler M."/>
            <person name="Boedeker C."/>
            <person name="Pinto D."/>
            <person name="Vollmers J."/>
            <person name="Rivas-Marin E."/>
            <person name="Kohn T."/>
            <person name="Peeters S.H."/>
            <person name="Heuer A."/>
            <person name="Rast P."/>
            <person name="Oberbeckmann S."/>
            <person name="Bunk B."/>
            <person name="Jeske O."/>
            <person name="Meyerdierks A."/>
            <person name="Storesund J.E."/>
            <person name="Kallscheuer N."/>
            <person name="Luecker S."/>
            <person name="Lage O.M."/>
            <person name="Pohl T."/>
            <person name="Merkel B.J."/>
            <person name="Hornburger P."/>
            <person name="Mueller R.-W."/>
            <person name="Bruemmer F."/>
            <person name="Labrenz M."/>
            <person name="Spormann A.M."/>
            <person name="Op den Camp H."/>
            <person name="Overmann J."/>
            <person name="Amann R."/>
            <person name="Jetten M.S.M."/>
            <person name="Mascher T."/>
            <person name="Medema M.H."/>
            <person name="Devos D.P."/>
            <person name="Kaster A.-K."/>
            <person name="Ovreas L."/>
            <person name="Rohde M."/>
            <person name="Galperin M.Y."/>
            <person name="Jogler C."/>
        </authorList>
    </citation>
    <scope>NUCLEOTIDE SEQUENCE [LARGE SCALE GENOMIC DNA]</scope>
    <source>
        <strain evidence="2 3">CA12</strain>
    </source>
</reference>
<gene>
    <name evidence="2" type="ORF">CA12_38700</name>
</gene>
<evidence type="ECO:0000313" key="2">
    <source>
        <dbReference type="EMBL" id="QDT17738.1"/>
    </source>
</evidence>